<sequence length="106" mass="11678">MLTICYQFADFQDRPPAHPASPGKTWEFGPANNAVILVQRFNSLKCLFSMAARVLPNRRGHEAGGVIECTYARRGAGRVPRARRIEAVRTAPGGRLAAHHPCTLRP</sequence>
<reference evidence="1" key="1">
    <citation type="submission" date="2018-01" db="EMBL/GenBank/DDBJ databases">
        <authorList>
            <person name="Clerissi C."/>
        </authorList>
    </citation>
    <scope>NUCLEOTIDE SEQUENCE [LARGE SCALE GENOMIC DNA]</scope>
    <source>
        <strain evidence="1">Cupriavidus taiwanensis STM 6021</strain>
    </source>
</reference>
<evidence type="ECO:0000313" key="1">
    <source>
        <dbReference type="EMBL" id="SPC15802.1"/>
    </source>
</evidence>
<dbReference type="EMBL" id="OGUU01000011">
    <property type="protein sequence ID" value="SPC15802.1"/>
    <property type="molecule type" value="Genomic_DNA"/>
</dbReference>
<gene>
    <name evidence="1" type="ORF">CBM2594_A70367</name>
</gene>
<organism evidence="1">
    <name type="scientific">Cupriavidus taiwanensis</name>
    <dbReference type="NCBI Taxonomy" id="164546"/>
    <lineage>
        <taxon>Bacteria</taxon>
        <taxon>Pseudomonadati</taxon>
        <taxon>Pseudomonadota</taxon>
        <taxon>Betaproteobacteria</taxon>
        <taxon>Burkholderiales</taxon>
        <taxon>Burkholderiaceae</taxon>
        <taxon>Cupriavidus</taxon>
    </lineage>
</organism>
<protein>
    <submittedName>
        <fullName evidence="1">Uncharacterized protein</fullName>
    </submittedName>
</protein>
<accession>A0A7Z7J8D9</accession>
<name>A0A7Z7J8D9_9BURK</name>
<comment type="caution">
    <text evidence="1">The sequence shown here is derived from an EMBL/GenBank/DDBJ whole genome shotgun (WGS) entry which is preliminary data.</text>
</comment>
<dbReference type="AlphaFoldDB" id="A0A7Z7J8D9"/>
<dbReference type="Proteomes" id="UP000257139">
    <property type="component" value="Chromosome CBM2594_a"/>
</dbReference>
<proteinExistence type="predicted"/>